<sequence>MEPEDSRDFQEIIGDPKMSQMWDQQSLRESRKKSRESIPNLFVAGGIVRTASSECEAYNPNTGEWTRIPPMREERNACGAAAVGNLLYVIGGANKVSDLPSGECYSPLFNNWHDITPMNHGRRNFGICSNNDTIYLMGGMTGEQCLQSAIKFNTVLGAWHSCPTLREALNPCRTVALNNVLYAFGGFKCPSVEKWDLRTPAWVMLAGQPKVIEWYGVAAIDYVLYCIARDEQELRYSIRKYDTRMNTWESITYLPRNRLVFEVVAMSNKLFILGGMNYQSVTDRFDPRNCAVDIVDVYDPVNDAWSDTRGMLNARYAFGAAVLDTSLLREQSESLSVIHSRPYSTIEGSLSRVYPEEGYSRILQ</sequence>
<dbReference type="SUPFAM" id="SSF117281">
    <property type="entry name" value="Kelch motif"/>
    <property type="match status" value="1"/>
</dbReference>
<dbReference type="SMART" id="SM00612">
    <property type="entry name" value="Kelch"/>
    <property type="match status" value="6"/>
</dbReference>
<dbReference type="PANTHER" id="PTHR46375">
    <property type="entry name" value="KELCH REPEAT AND BTB DOMAIN-CONTAINING PROTEIN 13-RELATED"/>
    <property type="match status" value="1"/>
</dbReference>
<evidence type="ECO:0000256" key="1">
    <source>
        <dbReference type="ARBA" id="ARBA00022441"/>
    </source>
</evidence>
<reference evidence="3" key="1">
    <citation type="journal article" date="2024" name="Gigascience">
        <title>Chromosome-level genome of the poultry shaft louse Menopon gallinae provides insight into the host-switching and adaptive evolution of parasitic lice.</title>
        <authorList>
            <person name="Xu Y."/>
            <person name="Ma L."/>
            <person name="Liu S."/>
            <person name="Liang Y."/>
            <person name="Liu Q."/>
            <person name="He Z."/>
            <person name="Tian L."/>
            <person name="Duan Y."/>
            <person name="Cai W."/>
            <person name="Li H."/>
            <person name="Song F."/>
        </authorList>
    </citation>
    <scope>NUCLEOTIDE SEQUENCE</scope>
    <source>
        <strain evidence="3">Cailab_2023a</strain>
    </source>
</reference>
<evidence type="ECO:0000256" key="2">
    <source>
        <dbReference type="SAM" id="MobiDB-lite"/>
    </source>
</evidence>
<protein>
    <submittedName>
        <fullName evidence="3">Uncharacterized protein</fullName>
    </submittedName>
</protein>
<evidence type="ECO:0000313" key="3">
    <source>
        <dbReference type="EMBL" id="KAL0280296.1"/>
    </source>
</evidence>
<feature type="region of interest" description="Disordered" evidence="2">
    <location>
        <begin position="1"/>
        <end position="35"/>
    </location>
</feature>
<comment type="caution">
    <text evidence="3">The sequence shown here is derived from an EMBL/GenBank/DDBJ whole genome shotgun (WGS) entry which is preliminary data.</text>
</comment>
<dbReference type="PANTHER" id="PTHR46375:SF3">
    <property type="entry name" value="KELCH REPEAT AND BTB DOMAIN-CONTAINING PROTEIN 13"/>
    <property type="match status" value="1"/>
</dbReference>
<gene>
    <name evidence="3" type="ORF">PYX00_001634</name>
</gene>
<proteinExistence type="predicted"/>
<dbReference type="Pfam" id="PF01344">
    <property type="entry name" value="Kelch_1"/>
    <property type="match status" value="4"/>
</dbReference>
<dbReference type="AlphaFoldDB" id="A0AAW2IEJ5"/>
<organism evidence="3">
    <name type="scientific">Menopon gallinae</name>
    <name type="common">poultry shaft louse</name>
    <dbReference type="NCBI Taxonomy" id="328185"/>
    <lineage>
        <taxon>Eukaryota</taxon>
        <taxon>Metazoa</taxon>
        <taxon>Ecdysozoa</taxon>
        <taxon>Arthropoda</taxon>
        <taxon>Hexapoda</taxon>
        <taxon>Insecta</taxon>
        <taxon>Pterygota</taxon>
        <taxon>Neoptera</taxon>
        <taxon>Paraneoptera</taxon>
        <taxon>Psocodea</taxon>
        <taxon>Troctomorpha</taxon>
        <taxon>Phthiraptera</taxon>
        <taxon>Amblycera</taxon>
        <taxon>Menoponidae</taxon>
        <taxon>Menopon</taxon>
    </lineage>
</organism>
<dbReference type="InterPro" id="IPR015915">
    <property type="entry name" value="Kelch-typ_b-propeller"/>
</dbReference>
<dbReference type="EMBL" id="JARGDH010000001">
    <property type="protein sequence ID" value="KAL0280296.1"/>
    <property type="molecule type" value="Genomic_DNA"/>
</dbReference>
<dbReference type="Gene3D" id="2.120.10.80">
    <property type="entry name" value="Kelch-type beta propeller"/>
    <property type="match status" value="1"/>
</dbReference>
<keyword evidence="1" id="KW-0880">Kelch repeat</keyword>
<feature type="compositionally biased region" description="Basic and acidic residues" evidence="2">
    <location>
        <begin position="1"/>
        <end position="10"/>
    </location>
</feature>
<name>A0AAW2IEJ5_9NEOP</name>
<accession>A0AAW2IEJ5</accession>
<dbReference type="InterPro" id="IPR006652">
    <property type="entry name" value="Kelch_1"/>
</dbReference>
<dbReference type="InterPro" id="IPR052392">
    <property type="entry name" value="Kelch-BTB_domain-containing"/>
</dbReference>